<keyword evidence="4" id="KW-1185">Reference proteome</keyword>
<dbReference type="InterPro" id="IPR000160">
    <property type="entry name" value="GGDEF_dom"/>
</dbReference>
<dbReference type="Gene3D" id="3.30.70.270">
    <property type="match status" value="1"/>
</dbReference>
<keyword evidence="1" id="KW-0812">Transmembrane</keyword>
<evidence type="ECO:0000259" key="2">
    <source>
        <dbReference type="PROSITE" id="PS50887"/>
    </source>
</evidence>
<evidence type="ECO:0000313" key="4">
    <source>
        <dbReference type="Proteomes" id="UP001519654"/>
    </source>
</evidence>
<dbReference type="InterPro" id="IPR043128">
    <property type="entry name" value="Rev_trsase/Diguanyl_cyclase"/>
</dbReference>
<proteinExistence type="predicted"/>
<dbReference type="Pfam" id="PF00990">
    <property type="entry name" value="GGDEF"/>
    <property type="match status" value="1"/>
</dbReference>
<dbReference type="PANTHER" id="PTHR46663">
    <property type="entry name" value="DIGUANYLATE CYCLASE DGCT-RELATED"/>
    <property type="match status" value="1"/>
</dbReference>
<dbReference type="InterPro" id="IPR029787">
    <property type="entry name" value="Nucleotide_cyclase"/>
</dbReference>
<keyword evidence="1" id="KW-1133">Transmembrane helix</keyword>
<comment type="caution">
    <text evidence="3">The sequence shown here is derived from an EMBL/GenBank/DDBJ whole genome shotgun (WGS) entry which is preliminary data.</text>
</comment>
<dbReference type="NCBIfam" id="TIGR00254">
    <property type="entry name" value="GGDEF"/>
    <property type="match status" value="1"/>
</dbReference>
<dbReference type="Proteomes" id="UP001519654">
    <property type="component" value="Unassembled WGS sequence"/>
</dbReference>
<dbReference type="EMBL" id="JAHKKG010000023">
    <property type="protein sequence ID" value="MBU2670774.1"/>
    <property type="molecule type" value="Genomic_DNA"/>
</dbReference>
<feature type="domain" description="GGDEF" evidence="2">
    <location>
        <begin position="82"/>
        <end position="168"/>
    </location>
</feature>
<protein>
    <submittedName>
        <fullName evidence="3">GGDEF domain-containing protein</fullName>
    </submittedName>
</protein>
<dbReference type="InterPro" id="IPR052163">
    <property type="entry name" value="DGC-Regulatory_Protein"/>
</dbReference>
<reference evidence="3 4" key="1">
    <citation type="submission" date="2021-06" db="EMBL/GenBank/DDBJ databases">
        <title>Actinoplanes lichenicola sp. nov., and Actinoplanes ovalisporus sp. nov., isolated from lichen in Thailand.</title>
        <authorList>
            <person name="Saeng-In P."/>
            <person name="Kanchanasin P."/>
            <person name="Yuki M."/>
            <person name="Kudo T."/>
            <person name="Ohkuma M."/>
            <person name="Phongsopitanun W."/>
            <person name="Tanasupawat S."/>
        </authorList>
    </citation>
    <scope>NUCLEOTIDE SEQUENCE [LARGE SCALE GENOMIC DNA]</scope>
    <source>
        <strain evidence="3 4">NBRC 110975</strain>
    </source>
</reference>
<name>A0ABS5Z769_9ACTN</name>
<gene>
    <name evidence="3" type="ORF">KOI35_45465</name>
</gene>
<accession>A0ABS5Z769</accession>
<keyword evidence="1" id="KW-0472">Membrane</keyword>
<evidence type="ECO:0000313" key="3">
    <source>
        <dbReference type="EMBL" id="MBU2670774.1"/>
    </source>
</evidence>
<dbReference type="PROSITE" id="PS50887">
    <property type="entry name" value="GGDEF"/>
    <property type="match status" value="1"/>
</dbReference>
<organism evidence="3 4">
    <name type="scientific">Paractinoplanes bogorensis</name>
    <dbReference type="NCBI Taxonomy" id="1610840"/>
    <lineage>
        <taxon>Bacteria</taxon>
        <taxon>Bacillati</taxon>
        <taxon>Actinomycetota</taxon>
        <taxon>Actinomycetes</taxon>
        <taxon>Micromonosporales</taxon>
        <taxon>Micromonosporaceae</taxon>
        <taxon>Paractinoplanes</taxon>
    </lineage>
</organism>
<sequence length="168" mass="17174">MLALTPLVGGGRAVLGLPTDGILIAVSSAALVPLVMVRISRLAAQRRSAEQALHRLATRDTLTGLPNRAACLAALDAGLNSGDLAVLFCDLDGFKPVNDRLGHAAGDELLVSVAARLRTCVRDGDLVSRFGGDEFVLLCRGADAVSAVTARLSRAGAPGLSTYPGSSG</sequence>
<dbReference type="CDD" id="cd01949">
    <property type="entry name" value="GGDEF"/>
    <property type="match status" value="1"/>
</dbReference>
<dbReference type="SMART" id="SM00267">
    <property type="entry name" value="GGDEF"/>
    <property type="match status" value="1"/>
</dbReference>
<evidence type="ECO:0000256" key="1">
    <source>
        <dbReference type="SAM" id="Phobius"/>
    </source>
</evidence>
<dbReference type="PANTHER" id="PTHR46663:SF2">
    <property type="entry name" value="GGDEF DOMAIN-CONTAINING PROTEIN"/>
    <property type="match status" value="1"/>
</dbReference>
<feature type="transmembrane region" description="Helical" evidence="1">
    <location>
        <begin position="20"/>
        <end position="39"/>
    </location>
</feature>
<dbReference type="SUPFAM" id="SSF55073">
    <property type="entry name" value="Nucleotide cyclase"/>
    <property type="match status" value="1"/>
</dbReference>